<accession>E8U3E3</accession>
<evidence type="ECO:0000256" key="1">
    <source>
        <dbReference type="ARBA" id="ARBA00007274"/>
    </source>
</evidence>
<dbReference type="Pfam" id="PF00132">
    <property type="entry name" value="Hexapep"/>
    <property type="match status" value="1"/>
</dbReference>
<keyword evidence="2 4" id="KW-0808">Transferase</keyword>
<name>E8U3E3_DEIML</name>
<comment type="similarity">
    <text evidence="1">Belongs to the transferase hexapeptide repeat family.</text>
</comment>
<evidence type="ECO:0000313" key="4">
    <source>
        <dbReference type="EMBL" id="ADV65814.1"/>
    </source>
</evidence>
<dbReference type="OrthoDB" id="9814490at2"/>
<dbReference type="InterPro" id="IPR045304">
    <property type="entry name" value="LbH_SAT"/>
</dbReference>
<evidence type="ECO:0000313" key="5">
    <source>
        <dbReference type="Proteomes" id="UP000008635"/>
    </source>
</evidence>
<dbReference type="CDD" id="cd03354">
    <property type="entry name" value="LbH_SAT"/>
    <property type="match status" value="1"/>
</dbReference>
<dbReference type="AlphaFoldDB" id="E8U3E3"/>
<keyword evidence="3" id="KW-0012">Acyltransferase</keyword>
<dbReference type="Gene3D" id="2.160.10.10">
    <property type="entry name" value="Hexapeptide repeat proteins"/>
    <property type="match status" value="1"/>
</dbReference>
<dbReference type="KEGG" id="dmr:Deima_0150"/>
<dbReference type="GO" id="GO:0016746">
    <property type="term" value="F:acyltransferase activity"/>
    <property type="evidence" value="ECO:0007669"/>
    <property type="project" value="UniProtKB-KW"/>
</dbReference>
<proteinExistence type="inferred from homology"/>
<dbReference type="EMBL" id="CP002454">
    <property type="protein sequence ID" value="ADV65814.1"/>
    <property type="molecule type" value="Genomic_DNA"/>
</dbReference>
<dbReference type="InterPro" id="IPR001451">
    <property type="entry name" value="Hexapep"/>
</dbReference>
<dbReference type="STRING" id="709986.Deima_0150"/>
<evidence type="ECO:0000256" key="3">
    <source>
        <dbReference type="ARBA" id="ARBA00023315"/>
    </source>
</evidence>
<keyword evidence="5" id="KW-1185">Reference proteome</keyword>
<dbReference type="RefSeq" id="WP_013555319.1">
    <property type="nucleotide sequence ID" value="NC_014958.1"/>
</dbReference>
<reference evidence="5" key="2">
    <citation type="submission" date="2011-01" db="EMBL/GenBank/DDBJ databases">
        <title>The complete genome of Deinococcus maricopensis DSM 21211.</title>
        <authorList>
            <consortium name="US DOE Joint Genome Institute (JGI-PGF)"/>
            <person name="Lucas S."/>
            <person name="Copeland A."/>
            <person name="Lapidus A."/>
            <person name="Goodwin L."/>
            <person name="Pitluck S."/>
            <person name="Kyrpides N."/>
            <person name="Mavromatis K."/>
            <person name="Pagani I."/>
            <person name="Ivanova N."/>
            <person name="Ovchinnikova G."/>
            <person name="Zeytun A."/>
            <person name="Detter J.C."/>
            <person name="Han C."/>
            <person name="Land M."/>
            <person name="Hauser L."/>
            <person name="Markowitz V."/>
            <person name="Cheng J.-F."/>
            <person name="Hugenholtz P."/>
            <person name="Woyke T."/>
            <person name="Wu D."/>
            <person name="Pukall R."/>
            <person name="Gehrich-Schroeter G."/>
            <person name="Brambilla E."/>
            <person name="Klenk H.-P."/>
            <person name="Eisen J.A."/>
        </authorList>
    </citation>
    <scope>NUCLEOTIDE SEQUENCE [LARGE SCALE GENOMIC DNA]</scope>
    <source>
        <strain evidence="5">DSM 21211 / LMG 22137 / NRRL B-23946 / LB-34</strain>
    </source>
</reference>
<sequence length="244" mass="26511">MTVPQPRTWPELRAYILADLARYEGTVRGEEYTPPPTPAAALRLAARHFWTSPGFKFLVHYRTAKFLRGRGLAYRPLFILARLLHGRYFFKYGMDIPLSCNLGPGVYFGHFGNIIISPDAVVHGQCNIAQGVTIGVTRRGTNVGAPTLHENVWIGANAVVVGNVTLAPGTLVAPLSYVTRSTEPDAVLVGVPAQPMNHHGSAGYVLGKRPARLPEAALSRRPHLADAFEPARHAEAPGHQSALE</sequence>
<gene>
    <name evidence="4" type="ordered locus">Deima_0150</name>
</gene>
<reference evidence="4 5" key="1">
    <citation type="journal article" date="2011" name="Stand. Genomic Sci.">
        <title>Complete genome sequence of Deinococcus maricopensis type strain (LB-34).</title>
        <authorList>
            <person name="Pukall R."/>
            <person name="Zeytun A."/>
            <person name="Lucas S."/>
            <person name="Lapidus A."/>
            <person name="Hammon N."/>
            <person name="Deshpande S."/>
            <person name="Nolan M."/>
            <person name="Cheng J.F."/>
            <person name="Pitluck S."/>
            <person name="Liolios K."/>
            <person name="Pagani I."/>
            <person name="Mikhailova N."/>
            <person name="Ivanova N."/>
            <person name="Mavromatis K."/>
            <person name="Pati A."/>
            <person name="Tapia R."/>
            <person name="Han C."/>
            <person name="Goodwin L."/>
            <person name="Chen A."/>
            <person name="Palaniappan K."/>
            <person name="Land M."/>
            <person name="Hauser L."/>
            <person name="Chang Y.J."/>
            <person name="Jeffries C.D."/>
            <person name="Brambilla E.M."/>
            <person name="Rohde M."/>
            <person name="Goker M."/>
            <person name="Detter J.C."/>
            <person name="Woyke T."/>
            <person name="Bristow J."/>
            <person name="Eisen J.A."/>
            <person name="Markowitz V."/>
            <person name="Hugenholtz P."/>
            <person name="Kyrpides N.C."/>
            <person name="Klenk H.P."/>
        </authorList>
    </citation>
    <scope>NUCLEOTIDE SEQUENCE [LARGE SCALE GENOMIC DNA]</scope>
    <source>
        <strain evidence="5">DSM 21211 / LMG 22137 / NRRL B-23946 / LB-34</strain>
    </source>
</reference>
<dbReference type="eggNOG" id="COG1045">
    <property type="taxonomic scope" value="Bacteria"/>
</dbReference>
<dbReference type="PANTHER" id="PTHR42811">
    <property type="entry name" value="SERINE ACETYLTRANSFERASE"/>
    <property type="match status" value="1"/>
</dbReference>
<evidence type="ECO:0000256" key="2">
    <source>
        <dbReference type="ARBA" id="ARBA00022679"/>
    </source>
</evidence>
<organism evidence="4 5">
    <name type="scientific">Deinococcus maricopensis (strain DSM 21211 / LMG 22137 / NRRL B-23946 / LB-34)</name>
    <dbReference type="NCBI Taxonomy" id="709986"/>
    <lineage>
        <taxon>Bacteria</taxon>
        <taxon>Thermotogati</taxon>
        <taxon>Deinococcota</taxon>
        <taxon>Deinococci</taxon>
        <taxon>Deinococcales</taxon>
        <taxon>Deinococcaceae</taxon>
        <taxon>Deinococcus</taxon>
    </lineage>
</organism>
<protein>
    <submittedName>
        <fullName evidence="4">Hexapeptide transferase family protein</fullName>
    </submittedName>
</protein>
<dbReference type="SUPFAM" id="SSF51161">
    <property type="entry name" value="Trimeric LpxA-like enzymes"/>
    <property type="match status" value="1"/>
</dbReference>
<dbReference type="Proteomes" id="UP000008635">
    <property type="component" value="Chromosome"/>
</dbReference>
<dbReference type="InterPro" id="IPR011004">
    <property type="entry name" value="Trimer_LpxA-like_sf"/>
</dbReference>
<dbReference type="HOGENOM" id="CLU_051638_10_2_0"/>